<name>A0ABR2YU19_9CHLO</name>
<accession>A0ABR2YU19</accession>
<dbReference type="InterPro" id="IPR005502">
    <property type="entry name" value="Ribosyl_crysJ1"/>
</dbReference>
<protein>
    <recommendedName>
        <fullName evidence="3">ADP-ribosylglycohydrolase</fullName>
    </recommendedName>
</protein>
<dbReference type="Pfam" id="PF03747">
    <property type="entry name" value="ADP_ribosyl_GH"/>
    <property type="match status" value="1"/>
</dbReference>
<evidence type="ECO:0008006" key="3">
    <source>
        <dbReference type="Google" id="ProtNLM"/>
    </source>
</evidence>
<dbReference type="SUPFAM" id="SSF101478">
    <property type="entry name" value="ADP-ribosylglycohydrolase"/>
    <property type="match status" value="1"/>
</dbReference>
<evidence type="ECO:0000313" key="1">
    <source>
        <dbReference type="EMBL" id="KAK9914875.1"/>
    </source>
</evidence>
<organism evidence="1 2">
    <name type="scientific">Coccomyxa subellipsoidea</name>
    <dbReference type="NCBI Taxonomy" id="248742"/>
    <lineage>
        <taxon>Eukaryota</taxon>
        <taxon>Viridiplantae</taxon>
        <taxon>Chlorophyta</taxon>
        <taxon>core chlorophytes</taxon>
        <taxon>Trebouxiophyceae</taxon>
        <taxon>Trebouxiophyceae incertae sedis</taxon>
        <taxon>Coccomyxaceae</taxon>
        <taxon>Coccomyxa</taxon>
    </lineage>
</organism>
<dbReference type="Gene3D" id="1.10.4080.10">
    <property type="entry name" value="ADP-ribosylation/Crystallin J1"/>
    <property type="match status" value="1"/>
</dbReference>
<dbReference type="InterPro" id="IPR036705">
    <property type="entry name" value="Ribosyl_crysJ1_sf"/>
</dbReference>
<evidence type="ECO:0000313" key="2">
    <source>
        <dbReference type="Proteomes" id="UP001491310"/>
    </source>
</evidence>
<sequence>MHNITLETGRDGLLNTQTGEQYVAAEYTVGRVGNWTSAGSQQRKDNATVEATLEAAVRGAFLADAASLSFQGLYDADRMHKLLHRTDGKSLSPEFHRPLDIEYKAARGSFSAYAYEVLPLMHTLLSNNHLEPEQFRNDSLAFLRGFRGHSSPLMREFASKAGRGLKGADAAGPSDHAHSLVKVPLVVARYAGDAELADRLAAVIAVHQTNEDATLAGIVFSAILERMGLLGATLQEAAEWVAGEGSLLESGRRWVREVLQQRDMGSVEGVQHFGRGPKAVSVLQSSLHLALTAGSYVEGVRNNILAGGDTTSRAHVVGALLAAQHGDSSLPKRWMKKATKFMDVKQMVHVIIVQRTQFVPFFINRDPRQQPDAPRNVTFV</sequence>
<reference evidence="1 2" key="1">
    <citation type="journal article" date="2024" name="Nat. Commun.">
        <title>Phylogenomics reveals the evolutionary origins of lichenization in chlorophyte algae.</title>
        <authorList>
            <person name="Puginier C."/>
            <person name="Libourel C."/>
            <person name="Otte J."/>
            <person name="Skaloud P."/>
            <person name="Haon M."/>
            <person name="Grisel S."/>
            <person name="Petersen M."/>
            <person name="Berrin J.G."/>
            <person name="Delaux P.M."/>
            <person name="Dal Grande F."/>
            <person name="Keller J."/>
        </authorList>
    </citation>
    <scope>NUCLEOTIDE SEQUENCE [LARGE SCALE GENOMIC DNA]</scope>
    <source>
        <strain evidence="1 2">SAG 216-7</strain>
    </source>
</reference>
<proteinExistence type="predicted"/>
<dbReference type="PANTHER" id="PTHR16222">
    <property type="entry name" value="ADP-RIBOSYLGLYCOHYDROLASE"/>
    <property type="match status" value="1"/>
</dbReference>
<dbReference type="Proteomes" id="UP001491310">
    <property type="component" value="Unassembled WGS sequence"/>
</dbReference>
<dbReference type="EMBL" id="JALJOT010000005">
    <property type="protein sequence ID" value="KAK9914875.1"/>
    <property type="molecule type" value="Genomic_DNA"/>
</dbReference>
<keyword evidence="2" id="KW-1185">Reference proteome</keyword>
<dbReference type="PANTHER" id="PTHR16222:SF17">
    <property type="entry name" value="SELENOPROTEIN J"/>
    <property type="match status" value="1"/>
</dbReference>
<dbReference type="InterPro" id="IPR050792">
    <property type="entry name" value="ADP-ribosylglycohydrolase"/>
</dbReference>
<comment type="caution">
    <text evidence="1">The sequence shown here is derived from an EMBL/GenBank/DDBJ whole genome shotgun (WGS) entry which is preliminary data.</text>
</comment>
<gene>
    <name evidence="1" type="ORF">WJX75_001697</name>
</gene>